<sequence>LFVQSADPALALELGNVLEDLTEPIGLTTEWDKVREAVLMIVKRKQWKSRISQERVEEIKKPQEVQNNLNPNQEIRIESHPEIQPVVAVPAYMDEIIQGMKDLRLKLTTLEKSNVIKEKQEHKREFIKRCIWCDSLEHASKVCESFQEVRAKNLCAMD</sequence>
<reference evidence="1" key="1">
    <citation type="submission" date="2021-08" db="EMBL/GenBank/DDBJ databases">
        <title>WGS assembly of Ceratopteris richardii.</title>
        <authorList>
            <person name="Marchant D.B."/>
            <person name="Chen G."/>
            <person name="Jenkins J."/>
            <person name="Shu S."/>
            <person name="Leebens-Mack J."/>
            <person name="Grimwood J."/>
            <person name="Schmutz J."/>
            <person name="Soltis P."/>
            <person name="Soltis D."/>
            <person name="Chen Z.-H."/>
        </authorList>
    </citation>
    <scope>NUCLEOTIDE SEQUENCE</scope>
    <source>
        <strain evidence="1">Whitten #5841</strain>
        <tissue evidence="1">Leaf</tissue>
    </source>
</reference>
<dbReference type="AlphaFoldDB" id="A0A8T2V2P4"/>
<accession>A0A8T2V2P4</accession>
<protein>
    <submittedName>
        <fullName evidence="1">Uncharacterized protein</fullName>
    </submittedName>
</protein>
<dbReference type="OrthoDB" id="2001736at2759"/>
<dbReference type="Proteomes" id="UP000825935">
    <property type="component" value="Chromosome 3"/>
</dbReference>
<name>A0A8T2V2P4_CERRI</name>
<evidence type="ECO:0000313" key="1">
    <source>
        <dbReference type="EMBL" id="KAH7442707.1"/>
    </source>
</evidence>
<dbReference type="EMBL" id="CM035408">
    <property type="protein sequence ID" value="KAH7442707.1"/>
    <property type="molecule type" value="Genomic_DNA"/>
</dbReference>
<evidence type="ECO:0000313" key="2">
    <source>
        <dbReference type="Proteomes" id="UP000825935"/>
    </source>
</evidence>
<proteinExistence type="predicted"/>
<keyword evidence="2" id="KW-1185">Reference proteome</keyword>
<gene>
    <name evidence="1" type="ORF">KP509_03G100300</name>
</gene>
<organism evidence="1 2">
    <name type="scientific">Ceratopteris richardii</name>
    <name type="common">Triangle waterfern</name>
    <dbReference type="NCBI Taxonomy" id="49495"/>
    <lineage>
        <taxon>Eukaryota</taxon>
        <taxon>Viridiplantae</taxon>
        <taxon>Streptophyta</taxon>
        <taxon>Embryophyta</taxon>
        <taxon>Tracheophyta</taxon>
        <taxon>Polypodiopsida</taxon>
        <taxon>Polypodiidae</taxon>
        <taxon>Polypodiales</taxon>
        <taxon>Pteridineae</taxon>
        <taxon>Pteridaceae</taxon>
        <taxon>Parkerioideae</taxon>
        <taxon>Ceratopteris</taxon>
    </lineage>
</organism>
<comment type="caution">
    <text evidence="1">The sequence shown here is derived from an EMBL/GenBank/DDBJ whole genome shotgun (WGS) entry which is preliminary data.</text>
</comment>
<feature type="non-terminal residue" evidence="1">
    <location>
        <position position="1"/>
    </location>
</feature>